<organism evidence="1 2">
    <name type="scientific">Clonostachys rosea f. rosea IK726</name>
    <dbReference type="NCBI Taxonomy" id="1349383"/>
    <lineage>
        <taxon>Eukaryota</taxon>
        <taxon>Fungi</taxon>
        <taxon>Dikarya</taxon>
        <taxon>Ascomycota</taxon>
        <taxon>Pezizomycotina</taxon>
        <taxon>Sordariomycetes</taxon>
        <taxon>Hypocreomycetidae</taxon>
        <taxon>Hypocreales</taxon>
        <taxon>Bionectriaceae</taxon>
        <taxon>Clonostachys</taxon>
    </lineage>
</organism>
<dbReference type="Proteomes" id="UP000836387">
    <property type="component" value="Unassembled WGS sequence"/>
</dbReference>
<reference evidence="1" key="1">
    <citation type="submission" date="2020-04" db="EMBL/GenBank/DDBJ databases">
        <authorList>
            <person name="Broberg M."/>
        </authorList>
    </citation>
    <scope>NUCLEOTIDE SEQUENCE</scope>
</reference>
<reference evidence="1" key="2">
    <citation type="submission" date="2021-10" db="EMBL/GenBank/DDBJ databases">
        <authorList>
            <person name="Piombo E."/>
        </authorList>
    </citation>
    <scope>NUCLEOTIDE SEQUENCE</scope>
</reference>
<protein>
    <submittedName>
        <fullName evidence="1">Uncharacterized protein</fullName>
    </submittedName>
</protein>
<evidence type="ECO:0000313" key="2">
    <source>
        <dbReference type="Proteomes" id="UP000836387"/>
    </source>
</evidence>
<gene>
    <name evidence="1" type="ORF">CRV2_00000181</name>
</gene>
<name>A0ACA9TR02_BIOOC</name>
<proteinExistence type="predicted"/>
<dbReference type="EMBL" id="CADEHS020000007">
    <property type="protein sequence ID" value="CAG9943027.1"/>
    <property type="molecule type" value="Genomic_DNA"/>
</dbReference>
<evidence type="ECO:0000313" key="1">
    <source>
        <dbReference type="EMBL" id="CAG9943027.1"/>
    </source>
</evidence>
<sequence>MCIVGAVALVTGLVAVAVKILFAQERLPAPRVFSVDMGLRVGSVAEIVVQMEGRNLEEDQVAQARLVEVDQGESRVGTADDYIQQTAESGGRSQGFRGWEAGHNGAGYVLMLEWESIEQIGSVDG</sequence>
<accession>A0ACA9TR02</accession>
<comment type="caution">
    <text evidence="1">The sequence shown here is derived from an EMBL/GenBank/DDBJ whole genome shotgun (WGS) entry which is preliminary data.</text>
</comment>
<keyword evidence="2" id="KW-1185">Reference proteome</keyword>